<evidence type="ECO:0000256" key="1">
    <source>
        <dbReference type="ARBA" id="ARBA00004123"/>
    </source>
</evidence>
<keyword evidence="4" id="KW-0539">Nucleus</keyword>
<comment type="subcellular location">
    <subcellularLocation>
        <location evidence="1">Nucleus</location>
    </subcellularLocation>
</comment>
<dbReference type="AlphaFoldDB" id="A0AAD6C567"/>
<keyword evidence="6" id="KW-1185">Reference proteome</keyword>
<organism evidence="5 6">
    <name type="scientific">Penicillium daleae</name>
    <dbReference type="NCBI Taxonomy" id="63821"/>
    <lineage>
        <taxon>Eukaryota</taxon>
        <taxon>Fungi</taxon>
        <taxon>Dikarya</taxon>
        <taxon>Ascomycota</taxon>
        <taxon>Pezizomycotina</taxon>
        <taxon>Eurotiomycetes</taxon>
        <taxon>Eurotiomycetidae</taxon>
        <taxon>Eurotiales</taxon>
        <taxon>Aspergillaceae</taxon>
        <taxon>Penicillium</taxon>
    </lineage>
</organism>
<reference evidence="5" key="2">
    <citation type="journal article" date="2023" name="IMA Fungus">
        <title>Comparative genomic study of the Penicillium genus elucidates a diverse pangenome and 15 lateral gene transfer events.</title>
        <authorList>
            <person name="Petersen C."/>
            <person name="Sorensen T."/>
            <person name="Nielsen M.R."/>
            <person name="Sondergaard T.E."/>
            <person name="Sorensen J.L."/>
            <person name="Fitzpatrick D.A."/>
            <person name="Frisvad J.C."/>
            <person name="Nielsen K.L."/>
        </authorList>
    </citation>
    <scope>NUCLEOTIDE SEQUENCE</scope>
    <source>
        <strain evidence="5">IBT 16125</strain>
    </source>
</reference>
<dbReference type="EMBL" id="JAPVEA010000006">
    <property type="protein sequence ID" value="KAJ5449842.1"/>
    <property type="molecule type" value="Genomic_DNA"/>
</dbReference>
<evidence type="ECO:0000313" key="5">
    <source>
        <dbReference type="EMBL" id="KAJ5449842.1"/>
    </source>
</evidence>
<evidence type="ECO:0000256" key="2">
    <source>
        <dbReference type="ARBA" id="ARBA00023015"/>
    </source>
</evidence>
<name>A0AAD6C567_9EURO</name>
<accession>A0AAD6C567</accession>
<dbReference type="PANTHER" id="PTHR31001">
    <property type="entry name" value="UNCHARACTERIZED TRANSCRIPTIONAL REGULATORY PROTEIN"/>
    <property type="match status" value="1"/>
</dbReference>
<comment type="caution">
    <text evidence="5">The sequence shown here is derived from an EMBL/GenBank/DDBJ whole genome shotgun (WGS) entry which is preliminary data.</text>
</comment>
<dbReference type="RefSeq" id="XP_056765377.1">
    <property type="nucleotide sequence ID" value="XM_056909673.1"/>
</dbReference>
<evidence type="ECO:0000256" key="3">
    <source>
        <dbReference type="ARBA" id="ARBA00023163"/>
    </source>
</evidence>
<dbReference type="Proteomes" id="UP001213681">
    <property type="component" value="Unassembled WGS sequence"/>
</dbReference>
<dbReference type="GeneID" id="81599916"/>
<dbReference type="InterPro" id="IPR050613">
    <property type="entry name" value="Sec_Metabolite_Reg"/>
</dbReference>
<keyword evidence="3" id="KW-0804">Transcription</keyword>
<gene>
    <name evidence="5" type="ORF">N7458_006291</name>
</gene>
<sequence length="444" mass="49828">MEGTRLLETIVTSHLDASLNVIFSGWKDNGLESHVGAFLVQPFLNSISDKMSQLRQAEHQRAELLNLSRCLFENSSRNVGICRSMKLQDFIEQYTGLNLRWESLGVVLTLAGCAAFCEALDVLNDIHIIFLYQTFQFQSVLYGDQSFKTWNRLNDAAGALLAAGLHEDFQDGQDSPFFLEEIRRRVFARLYGIDISLATFLGRPPRMSRRFCCINLPLDIDEGTYHLIGDSLCIELESLDEDGWNKLGRIRMSAVMRWSTLTAMIREDTLELLLGRKVMDITQRVTKLLAWVNEALVHREQLPNLGFISLAWRVASCALPAAGALALYLLQPSTQSRFKALDVTSQRKTIENFSVLIAHMDILHSPNDGNFKLFGQAKRSLQSVLDILLQTLGGDELDAHTIPASAEVTSLDWMNSDYCGFNGGFWVNFPDCLYIGGSGDTVLE</sequence>
<dbReference type="PANTHER" id="PTHR31001:SF40">
    <property type="entry name" value="ZN(II)2CYS6 TRANSCRIPTION FACTOR (EUROFUNG)"/>
    <property type="match status" value="1"/>
</dbReference>
<reference evidence="5" key="1">
    <citation type="submission" date="2022-12" db="EMBL/GenBank/DDBJ databases">
        <authorList>
            <person name="Petersen C."/>
        </authorList>
    </citation>
    <scope>NUCLEOTIDE SEQUENCE</scope>
    <source>
        <strain evidence="5">IBT 16125</strain>
    </source>
</reference>
<dbReference type="CDD" id="cd12148">
    <property type="entry name" value="fungal_TF_MHR"/>
    <property type="match status" value="1"/>
</dbReference>
<dbReference type="GO" id="GO:0005634">
    <property type="term" value="C:nucleus"/>
    <property type="evidence" value="ECO:0007669"/>
    <property type="project" value="UniProtKB-SubCell"/>
</dbReference>
<evidence type="ECO:0000313" key="6">
    <source>
        <dbReference type="Proteomes" id="UP001213681"/>
    </source>
</evidence>
<proteinExistence type="predicted"/>
<protein>
    <submittedName>
        <fullName evidence="5">Transcriptional regulator family: Fungal Specific TF</fullName>
    </submittedName>
</protein>
<keyword evidence="2" id="KW-0805">Transcription regulation</keyword>
<evidence type="ECO:0000256" key="4">
    <source>
        <dbReference type="ARBA" id="ARBA00023242"/>
    </source>
</evidence>